<organism evidence="1 2">
    <name type="scientific">Methanobrevibacter olleyae</name>
    <dbReference type="NCBI Taxonomy" id="294671"/>
    <lineage>
        <taxon>Archaea</taxon>
        <taxon>Methanobacteriati</taxon>
        <taxon>Methanobacteriota</taxon>
        <taxon>Methanomada group</taxon>
        <taxon>Methanobacteria</taxon>
        <taxon>Methanobacteriales</taxon>
        <taxon>Methanobacteriaceae</taxon>
        <taxon>Methanobrevibacter</taxon>
    </lineage>
</organism>
<name>A0A126QYC5_METOL</name>
<reference evidence="1 2" key="1">
    <citation type="journal article" date="2016" name="Genome Announc.">
        <title>Draft Genome Sequence of the Rumen Methanogen Methanobrevibacter olleyae YLM1.</title>
        <authorList>
            <person name="Kelly W.J."/>
            <person name="Li D."/>
            <person name="Lambie S.C."/>
            <person name="Cox F."/>
            <person name="Attwood G.T."/>
            <person name="Altermann E."/>
            <person name="Leahy S.C."/>
        </authorList>
    </citation>
    <scope>NUCLEOTIDE SEQUENCE [LARGE SCALE GENOMIC DNA]</scope>
    <source>
        <strain evidence="1 2">YLM1</strain>
    </source>
</reference>
<dbReference type="Proteomes" id="UP000066376">
    <property type="component" value="Chromosome"/>
</dbReference>
<proteinExistence type="predicted"/>
<protein>
    <submittedName>
        <fullName evidence="1">PIN domain-containing protein</fullName>
    </submittedName>
</protein>
<reference evidence="2" key="2">
    <citation type="submission" date="2016-02" db="EMBL/GenBank/DDBJ databases">
        <title>The draft genome sequence of the rumen methanogen Methanobrevibacter olleyae YLM1.</title>
        <authorList>
            <consortium name="New Zealand Agricultural Greenhouse Gas Research Centre/Pastoral Greenhouse Gas Research Consortium"/>
            <person name="Kelly W.J."/>
            <person name="Li D."/>
            <person name="Lambie S.C."/>
            <person name="Attwood G.T."/>
            <person name="Altermann E."/>
            <person name="Leahy S.C."/>
        </authorList>
    </citation>
    <scope>NUCLEOTIDE SEQUENCE [LARGE SCALE GENOMIC DNA]</scope>
    <source>
        <strain evidence="2">YLM1</strain>
    </source>
</reference>
<gene>
    <name evidence="1" type="ORF">YLM1_0286</name>
</gene>
<dbReference type="KEGG" id="mol:YLM1_0286"/>
<evidence type="ECO:0000313" key="1">
    <source>
        <dbReference type="EMBL" id="AMK14846.1"/>
    </source>
</evidence>
<dbReference type="PATRIC" id="fig|294671.3.peg.287"/>
<dbReference type="InterPro" id="IPR029060">
    <property type="entry name" value="PIN-like_dom_sf"/>
</dbReference>
<dbReference type="SUPFAM" id="SSF88723">
    <property type="entry name" value="PIN domain-like"/>
    <property type="match status" value="1"/>
</dbReference>
<sequence>MMAKLFIDSSFIIPIFKRNDTNRPIIEKNKEILFENDCYISNGIIQEITTVVMMKTKSIELTKKAYHFLNDNFNILNEYEIETYNNRVFSVFKKYNNNTYKASFIDCSAVVIANNYDLDYVVSLDNIFNKFDEINLLKLD</sequence>
<dbReference type="EMBL" id="CP014265">
    <property type="protein sequence ID" value="AMK14846.1"/>
    <property type="molecule type" value="Genomic_DNA"/>
</dbReference>
<dbReference type="STRING" id="294671.YLM1_0286"/>
<dbReference type="AlphaFoldDB" id="A0A126QYC5"/>
<accession>A0A126QYC5</accession>
<keyword evidence="2" id="KW-1185">Reference proteome</keyword>
<evidence type="ECO:0000313" key="2">
    <source>
        <dbReference type="Proteomes" id="UP000066376"/>
    </source>
</evidence>
<dbReference type="Gene3D" id="3.40.50.1010">
    <property type="entry name" value="5'-nuclease"/>
    <property type="match status" value="1"/>
</dbReference>